<organism evidence="1 2">
    <name type="scientific">Austropuccinia psidii MF-1</name>
    <dbReference type="NCBI Taxonomy" id="1389203"/>
    <lineage>
        <taxon>Eukaryota</taxon>
        <taxon>Fungi</taxon>
        <taxon>Dikarya</taxon>
        <taxon>Basidiomycota</taxon>
        <taxon>Pucciniomycotina</taxon>
        <taxon>Pucciniomycetes</taxon>
        <taxon>Pucciniales</taxon>
        <taxon>Sphaerophragmiaceae</taxon>
        <taxon>Austropuccinia</taxon>
    </lineage>
</organism>
<reference evidence="1" key="1">
    <citation type="submission" date="2021-03" db="EMBL/GenBank/DDBJ databases">
        <title>Draft genome sequence of rust myrtle Austropuccinia psidii MF-1, a brazilian biotype.</title>
        <authorList>
            <person name="Quecine M.C."/>
            <person name="Pachon D.M.R."/>
            <person name="Bonatelli M.L."/>
            <person name="Correr F.H."/>
            <person name="Franceschini L.M."/>
            <person name="Leite T.F."/>
            <person name="Margarido G.R.A."/>
            <person name="Almeida C.A."/>
            <person name="Ferrarezi J.A."/>
            <person name="Labate C.A."/>
        </authorList>
    </citation>
    <scope>NUCLEOTIDE SEQUENCE</scope>
    <source>
        <strain evidence="1">MF-1</strain>
    </source>
</reference>
<evidence type="ECO:0000313" key="2">
    <source>
        <dbReference type="Proteomes" id="UP000765509"/>
    </source>
</evidence>
<dbReference type="AlphaFoldDB" id="A0A9Q3JXC4"/>
<comment type="caution">
    <text evidence="1">The sequence shown here is derived from an EMBL/GenBank/DDBJ whole genome shotgun (WGS) entry which is preliminary data.</text>
</comment>
<protein>
    <submittedName>
        <fullName evidence="1">Uncharacterized protein</fullName>
    </submittedName>
</protein>
<proteinExistence type="predicted"/>
<sequence length="100" mass="11755">MCGIDIYNRKNRHITIGTIKEKKLSLDIYQISAQDLLEELLNGFREGQFSTSITSKQKLSLLNMLRRNRPEFAIGEEPLSKIKDHYIDVRFDYETISKNY</sequence>
<dbReference type="EMBL" id="AVOT02084964">
    <property type="protein sequence ID" value="MBW0569756.1"/>
    <property type="molecule type" value="Genomic_DNA"/>
</dbReference>
<keyword evidence="2" id="KW-1185">Reference proteome</keyword>
<name>A0A9Q3JXC4_9BASI</name>
<dbReference type="Proteomes" id="UP000765509">
    <property type="component" value="Unassembled WGS sequence"/>
</dbReference>
<evidence type="ECO:0000313" key="1">
    <source>
        <dbReference type="EMBL" id="MBW0569756.1"/>
    </source>
</evidence>
<gene>
    <name evidence="1" type="ORF">O181_109471</name>
</gene>
<accession>A0A9Q3JXC4</accession>